<proteinExistence type="predicted"/>
<gene>
    <name evidence="1" type="ORF">SAMN05421795_1018</name>
</gene>
<evidence type="ECO:0000313" key="1">
    <source>
        <dbReference type="EMBL" id="SIS49120.1"/>
    </source>
</evidence>
<dbReference type="EMBL" id="FTOM01000001">
    <property type="protein sequence ID" value="SIS49120.1"/>
    <property type="molecule type" value="Genomic_DNA"/>
</dbReference>
<organism evidence="1 2">
    <name type="scientific">Phaeovulum vinaykumarii</name>
    <dbReference type="NCBI Taxonomy" id="407234"/>
    <lineage>
        <taxon>Bacteria</taxon>
        <taxon>Pseudomonadati</taxon>
        <taxon>Pseudomonadota</taxon>
        <taxon>Alphaproteobacteria</taxon>
        <taxon>Rhodobacterales</taxon>
        <taxon>Paracoccaceae</taxon>
        <taxon>Phaeovulum</taxon>
    </lineage>
</organism>
<sequence length="64" mass="6679">MARHHVLGAEVEEGDDVNAPDFLNIACVTFRHIASGGGTGHQAQGCDGEGGAIDACRRECGFHD</sequence>
<dbReference type="AlphaFoldDB" id="A0A1N7JII5"/>
<protein>
    <submittedName>
        <fullName evidence="1">Uncharacterized protein</fullName>
    </submittedName>
</protein>
<accession>A0A1N7JII5</accession>
<name>A0A1N7JII5_9RHOB</name>
<evidence type="ECO:0000313" key="2">
    <source>
        <dbReference type="Proteomes" id="UP000186098"/>
    </source>
</evidence>
<keyword evidence="2" id="KW-1185">Reference proteome</keyword>
<reference evidence="2" key="1">
    <citation type="submission" date="2017-01" db="EMBL/GenBank/DDBJ databases">
        <authorList>
            <person name="Varghese N."/>
            <person name="Submissions S."/>
        </authorList>
    </citation>
    <scope>NUCLEOTIDE SEQUENCE [LARGE SCALE GENOMIC DNA]</scope>
    <source>
        <strain evidence="2">DSM 18714</strain>
    </source>
</reference>
<dbReference type="Proteomes" id="UP000186098">
    <property type="component" value="Unassembled WGS sequence"/>
</dbReference>